<protein>
    <submittedName>
        <fullName evidence="3">FMN-binding protein</fullName>
    </submittedName>
</protein>
<dbReference type="AlphaFoldDB" id="A0A370DAE9"/>
<evidence type="ECO:0000313" key="3">
    <source>
        <dbReference type="EMBL" id="RDH81267.1"/>
    </source>
</evidence>
<evidence type="ECO:0000256" key="1">
    <source>
        <dbReference type="SAM" id="SignalP"/>
    </source>
</evidence>
<dbReference type="EMBL" id="QFXC01000013">
    <property type="protein sequence ID" value="RDH81267.1"/>
    <property type="molecule type" value="Genomic_DNA"/>
</dbReference>
<proteinExistence type="predicted"/>
<accession>A0A370DAE9</accession>
<keyword evidence="1" id="KW-0732">Signal</keyword>
<reference evidence="3 4" key="1">
    <citation type="journal article" date="2018" name="ISME J.">
        <title>Endosymbiont genomes yield clues of tubeworm success.</title>
        <authorList>
            <person name="Li Y."/>
            <person name="Liles M.R."/>
            <person name="Halanych K.M."/>
        </authorList>
    </citation>
    <scope>NUCLEOTIDE SEQUENCE [LARGE SCALE GENOMIC DNA]</scope>
    <source>
        <strain evidence="3">A1464</strain>
    </source>
</reference>
<name>A0A370DAE9_9GAMM</name>
<comment type="caution">
    <text evidence="3">The sequence shown here is derived from an EMBL/GenBank/DDBJ whole genome shotgun (WGS) entry which is preliminary data.</text>
</comment>
<feature type="domain" description="FMN-binding" evidence="2">
    <location>
        <begin position="83"/>
        <end position="163"/>
    </location>
</feature>
<dbReference type="GO" id="GO:0010181">
    <property type="term" value="F:FMN binding"/>
    <property type="evidence" value="ECO:0007669"/>
    <property type="project" value="InterPro"/>
</dbReference>
<dbReference type="InterPro" id="IPR007329">
    <property type="entry name" value="FMN-bd"/>
</dbReference>
<gene>
    <name evidence="3" type="ORF">DIZ80_14270</name>
</gene>
<feature type="chain" id="PRO_5016976323" evidence="1">
    <location>
        <begin position="20"/>
        <end position="173"/>
    </location>
</feature>
<organism evidence="3 4">
    <name type="scientific">endosymbiont of Galathealinum brachiosum</name>
    <dbReference type="NCBI Taxonomy" id="2200906"/>
    <lineage>
        <taxon>Bacteria</taxon>
        <taxon>Pseudomonadati</taxon>
        <taxon>Pseudomonadota</taxon>
        <taxon>Gammaproteobacteria</taxon>
        <taxon>sulfur-oxidizing symbionts</taxon>
    </lineage>
</organism>
<dbReference type="GO" id="GO:0016020">
    <property type="term" value="C:membrane"/>
    <property type="evidence" value="ECO:0007669"/>
    <property type="project" value="InterPro"/>
</dbReference>
<evidence type="ECO:0000313" key="4">
    <source>
        <dbReference type="Proteomes" id="UP000254266"/>
    </source>
</evidence>
<sequence>MIYKLIFLFLIISAGSSYAKGTYQQPEEFVSEAFTKQPEPQVVWIKGELRAQIENILQHKYKAKRIRYWQFDKRSVWVLEEIGKKKPITVGIIIDDNKISQLKVLVFRETRGWEVRYPFFTKQFNQLSLKTDNSLSETIDSISGATLSVRALRKLAQIALLLNKNTQQSAVNK</sequence>
<feature type="signal peptide" evidence="1">
    <location>
        <begin position="1"/>
        <end position="19"/>
    </location>
</feature>
<dbReference type="Proteomes" id="UP000254266">
    <property type="component" value="Unassembled WGS sequence"/>
</dbReference>
<dbReference type="SMART" id="SM00900">
    <property type="entry name" value="FMN_bind"/>
    <property type="match status" value="1"/>
</dbReference>
<dbReference type="Pfam" id="PF04205">
    <property type="entry name" value="FMN_bind"/>
    <property type="match status" value="1"/>
</dbReference>
<evidence type="ECO:0000259" key="2">
    <source>
        <dbReference type="SMART" id="SM00900"/>
    </source>
</evidence>
<keyword evidence="4" id="KW-1185">Reference proteome</keyword>